<keyword evidence="1" id="KW-0472">Membrane</keyword>
<organism evidence="3 4">
    <name type="scientific">Mycolicibacterium hodleri</name>
    <dbReference type="NCBI Taxonomy" id="49897"/>
    <lineage>
        <taxon>Bacteria</taxon>
        <taxon>Bacillati</taxon>
        <taxon>Actinomycetota</taxon>
        <taxon>Actinomycetes</taxon>
        <taxon>Mycobacteriales</taxon>
        <taxon>Mycobacteriaceae</taxon>
        <taxon>Mycolicibacterium</taxon>
    </lineage>
</organism>
<keyword evidence="1" id="KW-1133">Transmembrane helix</keyword>
<evidence type="ECO:0000256" key="1">
    <source>
        <dbReference type="SAM" id="Phobius"/>
    </source>
</evidence>
<gene>
    <name evidence="3" type="ORF">EAH80_11815</name>
</gene>
<keyword evidence="1" id="KW-0812">Transmembrane</keyword>
<dbReference type="EMBL" id="RCZG01000004">
    <property type="protein sequence ID" value="TPG34266.1"/>
    <property type="molecule type" value="Genomic_DNA"/>
</dbReference>
<dbReference type="OrthoDB" id="4630627at2"/>
<feature type="transmembrane region" description="Helical" evidence="1">
    <location>
        <begin position="54"/>
        <end position="73"/>
    </location>
</feature>
<reference evidence="3 4" key="1">
    <citation type="journal article" date="2019" name="Environ. Microbiol.">
        <title>Species interactions and distinct microbial communities in high Arctic permafrost affected cryosols are associated with the CH4 and CO2 gas fluxes.</title>
        <authorList>
            <person name="Altshuler I."/>
            <person name="Hamel J."/>
            <person name="Turney S."/>
            <person name="Magnuson E."/>
            <person name="Levesque R."/>
            <person name="Greer C."/>
            <person name="Whyte L.G."/>
        </authorList>
    </citation>
    <scope>NUCLEOTIDE SEQUENCE [LARGE SCALE GENOMIC DNA]</scope>
    <source>
        <strain evidence="3 4">S5.20</strain>
    </source>
</reference>
<evidence type="ECO:0000313" key="3">
    <source>
        <dbReference type="EMBL" id="TPG34266.1"/>
    </source>
</evidence>
<sequence length="140" mass="14120">MNTVATRFQVTVAGAAVAAAAVFTPIAANAAPAVQLPAAPVSVSDLALAPKGPVYIVTATSLQLLSVFLNQSANSQDRRATRLETYAAANPTSVFGQLAAARAAKLRTNEAISRGVTFNVCLAGNSVGVGPYGTITQGSC</sequence>
<dbReference type="Proteomes" id="UP000320095">
    <property type="component" value="Unassembled WGS sequence"/>
</dbReference>
<evidence type="ECO:0000256" key="2">
    <source>
        <dbReference type="SAM" id="SignalP"/>
    </source>
</evidence>
<comment type="caution">
    <text evidence="3">The sequence shown here is derived from an EMBL/GenBank/DDBJ whole genome shotgun (WGS) entry which is preliminary data.</text>
</comment>
<keyword evidence="2" id="KW-0732">Signal</keyword>
<feature type="chain" id="PRO_5021399092" evidence="2">
    <location>
        <begin position="31"/>
        <end position="140"/>
    </location>
</feature>
<feature type="signal peptide" evidence="2">
    <location>
        <begin position="1"/>
        <end position="30"/>
    </location>
</feature>
<keyword evidence="4" id="KW-1185">Reference proteome</keyword>
<dbReference type="AlphaFoldDB" id="A0A502ECP9"/>
<accession>A0A502ECP9</accession>
<protein>
    <submittedName>
        <fullName evidence="3">Uncharacterized protein</fullName>
    </submittedName>
</protein>
<evidence type="ECO:0000313" key="4">
    <source>
        <dbReference type="Proteomes" id="UP000320095"/>
    </source>
</evidence>
<proteinExistence type="predicted"/>
<name>A0A502ECP9_9MYCO</name>
<dbReference type="RefSeq" id="WP_140690699.1">
    <property type="nucleotide sequence ID" value="NZ_RCZG01000004.1"/>
</dbReference>